<organism evidence="1 2">
    <name type="scientific">Racocetra persica</name>
    <dbReference type="NCBI Taxonomy" id="160502"/>
    <lineage>
        <taxon>Eukaryota</taxon>
        <taxon>Fungi</taxon>
        <taxon>Fungi incertae sedis</taxon>
        <taxon>Mucoromycota</taxon>
        <taxon>Glomeromycotina</taxon>
        <taxon>Glomeromycetes</taxon>
        <taxon>Diversisporales</taxon>
        <taxon>Gigasporaceae</taxon>
        <taxon>Racocetra</taxon>
    </lineage>
</organism>
<accession>A0ACA9RPY9</accession>
<proteinExistence type="predicted"/>
<evidence type="ECO:0000313" key="2">
    <source>
        <dbReference type="Proteomes" id="UP000789920"/>
    </source>
</evidence>
<dbReference type="Proteomes" id="UP000789920">
    <property type="component" value="Unassembled WGS sequence"/>
</dbReference>
<name>A0ACA9RPY9_9GLOM</name>
<keyword evidence="2" id="KW-1185">Reference proteome</keyword>
<sequence length="216" mass="24642">MLFDSRPRFISFVTIIIAFFIGFFFLAQQLIQQDDLVKAGDNWLKENLEAYLLDNKLGHGSWTKILSHQDFPDYQIRLKEPKLCDASVQQYSGYLDISKKKHFFFWFFESRNDPSNDPIVLWLNGGPGCSSLAGLFFELGPCSVNEDGADTTINPYSWNSNASIIFLDQPTNVGYSYGSKVSTTFAASIDVYAFLQIFFQEYPQYAHLDFHIAGES</sequence>
<evidence type="ECO:0000313" key="1">
    <source>
        <dbReference type="EMBL" id="CAG8804097.1"/>
    </source>
</evidence>
<gene>
    <name evidence="1" type="ORF">RPERSI_LOCUS21656</name>
</gene>
<reference evidence="1" key="1">
    <citation type="submission" date="2021-06" db="EMBL/GenBank/DDBJ databases">
        <authorList>
            <person name="Kallberg Y."/>
            <person name="Tangrot J."/>
            <person name="Rosling A."/>
        </authorList>
    </citation>
    <scope>NUCLEOTIDE SEQUENCE</scope>
    <source>
        <strain evidence="1">MA461A</strain>
    </source>
</reference>
<protein>
    <submittedName>
        <fullName evidence="1">2128_t:CDS:1</fullName>
    </submittedName>
</protein>
<feature type="non-terminal residue" evidence="1">
    <location>
        <position position="216"/>
    </location>
</feature>
<dbReference type="EMBL" id="CAJVQC010063967">
    <property type="protein sequence ID" value="CAG8804097.1"/>
    <property type="molecule type" value="Genomic_DNA"/>
</dbReference>
<comment type="caution">
    <text evidence="1">The sequence shown here is derived from an EMBL/GenBank/DDBJ whole genome shotgun (WGS) entry which is preliminary data.</text>
</comment>